<dbReference type="InterPro" id="IPR032675">
    <property type="entry name" value="LRR_dom_sf"/>
</dbReference>
<sequence length="373" mass="40925">MKYLTAMLAAAVASAVAVSSMMEHRSLRYSKAGKTSKSSKRSGGSYSYNYSLDSMNIGDVPIDSINAPPQEQQEIQSTFPHQVIGITSKETLDDPSSPQARALHWIMNDDGMTLDIDSPEWTQRYIMASFYFATGGGDWDECNAPKDNSQSAIDEANENCTLSATQYNIGKKRVYGTKPWLSPVSVCEWASTACHDTNNSKKGTISQIEFEDNGLEGILIDELSHLYNLQFLILEKGKLSGNIPSQLGQLPLIILDLDYNQLSGEIPEEIYDATTLQQIDLNNNQLGGIISLKITQLSTLTFFQIDNNMMEGSIPEEMGDMKNLAVFTLSNNNFTGKMPSEVCDNIKSNGQGGRLKLSLQTANKLSALAVQNA</sequence>
<keyword evidence="4" id="KW-1185">Reference proteome</keyword>
<dbReference type="Pfam" id="PF00560">
    <property type="entry name" value="LRR_1"/>
    <property type="match status" value="3"/>
</dbReference>
<accession>A0AAD9DGZ1</accession>
<evidence type="ECO:0000256" key="2">
    <source>
        <dbReference type="SAM" id="SignalP"/>
    </source>
</evidence>
<reference evidence="3" key="1">
    <citation type="submission" date="2023-06" db="EMBL/GenBank/DDBJ databases">
        <title>Survivors Of The Sea: Transcriptome response of Skeletonema marinoi to long-term dormancy.</title>
        <authorList>
            <person name="Pinder M.I.M."/>
            <person name="Kourtchenko O."/>
            <person name="Robertson E.K."/>
            <person name="Larsson T."/>
            <person name="Maumus F."/>
            <person name="Osuna-Cruz C.M."/>
            <person name="Vancaester E."/>
            <person name="Stenow R."/>
            <person name="Vandepoele K."/>
            <person name="Ploug H."/>
            <person name="Bruchert V."/>
            <person name="Godhe A."/>
            <person name="Topel M."/>
        </authorList>
    </citation>
    <scope>NUCLEOTIDE SEQUENCE</scope>
    <source>
        <strain evidence="3">R05AC</strain>
    </source>
</reference>
<gene>
    <name evidence="3" type="ORF">QTG54_001379</name>
</gene>
<name>A0AAD9DGZ1_9STRA</name>
<evidence type="ECO:0000313" key="3">
    <source>
        <dbReference type="EMBL" id="KAK1747416.1"/>
    </source>
</evidence>
<dbReference type="Gene3D" id="3.80.10.10">
    <property type="entry name" value="Ribonuclease Inhibitor"/>
    <property type="match status" value="2"/>
</dbReference>
<evidence type="ECO:0000313" key="4">
    <source>
        <dbReference type="Proteomes" id="UP001224775"/>
    </source>
</evidence>
<comment type="caution">
    <text evidence="3">The sequence shown here is derived from an EMBL/GenBank/DDBJ whole genome shotgun (WGS) entry which is preliminary data.</text>
</comment>
<dbReference type="AlphaFoldDB" id="A0AAD9DGZ1"/>
<dbReference type="SUPFAM" id="SSF52058">
    <property type="entry name" value="L domain-like"/>
    <property type="match status" value="1"/>
</dbReference>
<proteinExistence type="predicted"/>
<protein>
    <submittedName>
        <fullName evidence="3">Leucine-rich repeat domain-containing protein</fullName>
    </submittedName>
</protein>
<dbReference type="EMBL" id="JATAAI010000002">
    <property type="protein sequence ID" value="KAK1747416.1"/>
    <property type="molecule type" value="Genomic_DNA"/>
</dbReference>
<keyword evidence="1 2" id="KW-0732">Signal</keyword>
<dbReference type="PANTHER" id="PTHR47988">
    <property type="entry name" value="SOMATIC EMBRYOGENESIS RECEPTOR KINASE 1"/>
    <property type="match status" value="1"/>
</dbReference>
<organism evidence="3 4">
    <name type="scientific">Skeletonema marinoi</name>
    <dbReference type="NCBI Taxonomy" id="267567"/>
    <lineage>
        <taxon>Eukaryota</taxon>
        <taxon>Sar</taxon>
        <taxon>Stramenopiles</taxon>
        <taxon>Ochrophyta</taxon>
        <taxon>Bacillariophyta</taxon>
        <taxon>Coscinodiscophyceae</taxon>
        <taxon>Thalassiosirophycidae</taxon>
        <taxon>Thalassiosirales</taxon>
        <taxon>Skeletonemataceae</taxon>
        <taxon>Skeletonema</taxon>
        <taxon>Skeletonema marinoi-dohrnii complex</taxon>
    </lineage>
</organism>
<evidence type="ECO:0000256" key="1">
    <source>
        <dbReference type="ARBA" id="ARBA00022729"/>
    </source>
</evidence>
<feature type="signal peptide" evidence="2">
    <location>
        <begin position="1"/>
        <end position="17"/>
    </location>
</feature>
<feature type="chain" id="PRO_5042124050" evidence="2">
    <location>
        <begin position="18"/>
        <end position="373"/>
    </location>
</feature>
<dbReference type="InterPro" id="IPR001611">
    <property type="entry name" value="Leu-rich_rpt"/>
</dbReference>
<dbReference type="Proteomes" id="UP001224775">
    <property type="component" value="Unassembled WGS sequence"/>
</dbReference>